<dbReference type="STRING" id="6277.A0A498SDS1"/>
<dbReference type="AlphaFoldDB" id="A0A498SDS1"/>
<feature type="region of interest" description="Disordered" evidence="1">
    <location>
        <begin position="1"/>
        <end position="117"/>
    </location>
</feature>
<feature type="compositionally biased region" description="Polar residues" evidence="1">
    <location>
        <begin position="67"/>
        <end position="83"/>
    </location>
</feature>
<feature type="compositionally biased region" description="Basic residues" evidence="1">
    <location>
        <begin position="9"/>
        <end position="18"/>
    </location>
</feature>
<gene>
    <name evidence="2" type="ORF">NAV_LOCUS2974</name>
</gene>
<reference evidence="2 3" key="1">
    <citation type="submission" date="2018-08" db="EMBL/GenBank/DDBJ databases">
        <authorList>
            <person name="Laetsch R D."/>
            <person name="Stevens L."/>
            <person name="Kumar S."/>
            <person name="Blaxter L. M."/>
        </authorList>
    </citation>
    <scope>NUCLEOTIDE SEQUENCE [LARGE SCALE GENOMIC DNA]</scope>
</reference>
<accession>A0A498SDS1</accession>
<keyword evidence="3" id="KW-1185">Reference proteome</keyword>
<feature type="compositionally biased region" description="Polar residues" evidence="1">
    <location>
        <begin position="34"/>
        <end position="47"/>
    </location>
</feature>
<evidence type="ECO:0000256" key="1">
    <source>
        <dbReference type="SAM" id="MobiDB-lite"/>
    </source>
</evidence>
<evidence type="ECO:0000313" key="3">
    <source>
        <dbReference type="Proteomes" id="UP000276991"/>
    </source>
</evidence>
<feature type="compositionally biased region" description="Low complexity" evidence="1">
    <location>
        <begin position="19"/>
        <end position="33"/>
    </location>
</feature>
<feature type="non-terminal residue" evidence="2">
    <location>
        <position position="151"/>
    </location>
</feature>
<organism evidence="2 3">
    <name type="scientific">Acanthocheilonema viteae</name>
    <name type="common">Filarial nematode worm</name>
    <name type="synonym">Dipetalonema viteae</name>
    <dbReference type="NCBI Taxonomy" id="6277"/>
    <lineage>
        <taxon>Eukaryota</taxon>
        <taxon>Metazoa</taxon>
        <taxon>Ecdysozoa</taxon>
        <taxon>Nematoda</taxon>
        <taxon>Chromadorea</taxon>
        <taxon>Rhabditida</taxon>
        <taxon>Spirurina</taxon>
        <taxon>Spiruromorpha</taxon>
        <taxon>Filarioidea</taxon>
        <taxon>Onchocercidae</taxon>
        <taxon>Acanthocheilonema</taxon>
    </lineage>
</organism>
<sequence>MSGNSSHSHSTHSRRHLRSTTSGSSPSSHQTVSEASDNSTRTSQHTISRNSPRSRSSHRAAQHLSSPQNQEIERGSTQNTEQEAVQLDQSERHSPVRSQLTESSALHYGSDLDTSSQVGSTISWQRTVRHMRPDINCAPSQHRTVCIDSME</sequence>
<name>A0A498SDS1_ACAVI</name>
<dbReference type="OrthoDB" id="10527725at2759"/>
<proteinExistence type="predicted"/>
<evidence type="ECO:0000313" key="2">
    <source>
        <dbReference type="EMBL" id="VBB28144.1"/>
    </source>
</evidence>
<dbReference type="Proteomes" id="UP000276991">
    <property type="component" value="Unassembled WGS sequence"/>
</dbReference>
<protein>
    <submittedName>
        <fullName evidence="2">Uncharacterized protein</fullName>
    </submittedName>
</protein>
<dbReference type="EMBL" id="UPTC01000353">
    <property type="protein sequence ID" value="VBB28144.1"/>
    <property type="molecule type" value="Genomic_DNA"/>
</dbReference>